<dbReference type="SMART" id="SM00028">
    <property type="entry name" value="TPR"/>
    <property type="match status" value="7"/>
</dbReference>
<keyword evidence="4" id="KW-0732">Signal</keyword>
<proteinExistence type="predicted"/>
<accession>A0ABP8CHD4</accession>
<evidence type="ECO:0008006" key="7">
    <source>
        <dbReference type="Google" id="ProtNLM"/>
    </source>
</evidence>
<dbReference type="PROSITE" id="PS50293">
    <property type="entry name" value="TPR_REGION"/>
    <property type="match status" value="1"/>
</dbReference>
<feature type="repeat" description="TPR" evidence="3">
    <location>
        <begin position="83"/>
        <end position="116"/>
    </location>
</feature>
<keyword evidence="2 3" id="KW-0802">TPR repeat</keyword>
<sequence>MRKLILLITFIPIFCSAQANKFIRQGLRASTPQEKIALFNQAILIDSKNLDAHFYRGLEKFNLEDYNAAILDFTKVIFYKPDADSYYNRANAKFNLEDYKGALDDYTKATEIDPELIDAYYNLGRTKFYLEDYQGAITDLTRVLKFFPSDASAYTLRAQCYMALKNYKEAFKNFRYSILINKNDNAYYKRGIALLDVKYFKESKSDFLKVIKLNKNNIPAYFYLAASHLFLGEYAPAISTFNVSIANDSLDFDAHLGLAISYLKSNNLEQAKKHFLKAKNILLITNSVKIEDFKNSYWYQNHYFYFNQVCSELIKL</sequence>
<organism evidence="5 6">
    <name type="scientific">Postechiella marina</name>
    <dbReference type="NCBI Taxonomy" id="943941"/>
    <lineage>
        <taxon>Bacteria</taxon>
        <taxon>Pseudomonadati</taxon>
        <taxon>Bacteroidota</taxon>
        <taxon>Flavobacteriia</taxon>
        <taxon>Flavobacteriales</taxon>
        <taxon>Flavobacteriaceae</taxon>
        <taxon>Postechiella</taxon>
    </lineage>
</organism>
<name>A0ABP8CHD4_9FLAO</name>
<dbReference type="EMBL" id="BAABCA010000008">
    <property type="protein sequence ID" value="GAA4239320.1"/>
    <property type="molecule type" value="Genomic_DNA"/>
</dbReference>
<dbReference type="SUPFAM" id="SSF48452">
    <property type="entry name" value="TPR-like"/>
    <property type="match status" value="2"/>
</dbReference>
<dbReference type="RefSeq" id="WP_344789484.1">
    <property type="nucleotide sequence ID" value="NZ_BAABCA010000008.1"/>
</dbReference>
<dbReference type="Gene3D" id="1.25.40.10">
    <property type="entry name" value="Tetratricopeptide repeat domain"/>
    <property type="match status" value="4"/>
</dbReference>
<reference evidence="6" key="1">
    <citation type="journal article" date="2019" name="Int. J. Syst. Evol. Microbiol.">
        <title>The Global Catalogue of Microorganisms (GCM) 10K type strain sequencing project: providing services to taxonomists for standard genome sequencing and annotation.</title>
        <authorList>
            <consortium name="The Broad Institute Genomics Platform"/>
            <consortium name="The Broad Institute Genome Sequencing Center for Infectious Disease"/>
            <person name="Wu L."/>
            <person name="Ma J."/>
        </authorList>
    </citation>
    <scope>NUCLEOTIDE SEQUENCE [LARGE SCALE GENOMIC DNA]</scope>
    <source>
        <strain evidence="6">JCM 17630</strain>
    </source>
</reference>
<keyword evidence="1" id="KW-0677">Repeat</keyword>
<dbReference type="InterPro" id="IPR050498">
    <property type="entry name" value="Ycf3"/>
</dbReference>
<dbReference type="Pfam" id="PF00515">
    <property type="entry name" value="TPR_1"/>
    <property type="match status" value="1"/>
</dbReference>
<dbReference type="PANTHER" id="PTHR44858:SF1">
    <property type="entry name" value="UDP-N-ACETYLGLUCOSAMINE--PEPTIDE N-ACETYLGLUCOSAMINYLTRANSFERASE SPINDLY-RELATED"/>
    <property type="match status" value="1"/>
</dbReference>
<evidence type="ECO:0000256" key="2">
    <source>
        <dbReference type="ARBA" id="ARBA00022803"/>
    </source>
</evidence>
<evidence type="ECO:0000256" key="3">
    <source>
        <dbReference type="PROSITE-ProRule" id="PRU00339"/>
    </source>
</evidence>
<dbReference type="Pfam" id="PF13181">
    <property type="entry name" value="TPR_8"/>
    <property type="match status" value="1"/>
</dbReference>
<evidence type="ECO:0000313" key="5">
    <source>
        <dbReference type="EMBL" id="GAA4239320.1"/>
    </source>
</evidence>
<dbReference type="InterPro" id="IPR019734">
    <property type="entry name" value="TPR_rpt"/>
</dbReference>
<evidence type="ECO:0000256" key="1">
    <source>
        <dbReference type="ARBA" id="ARBA00022737"/>
    </source>
</evidence>
<dbReference type="PANTHER" id="PTHR44858">
    <property type="entry name" value="TETRATRICOPEPTIDE REPEAT PROTEIN 6"/>
    <property type="match status" value="1"/>
</dbReference>
<dbReference type="Proteomes" id="UP001501496">
    <property type="component" value="Unassembled WGS sequence"/>
</dbReference>
<gene>
    <name evidence="5" type="ORF">GCM10022291_33160</name>
</gene>
<comment type="caution">
    <text evidence="5">The sequence shown here is derived from an EMBL/GenBank/DDBJ whole genome shotgun (WGS) entry which is preliminary data.</text>
</comment>
<feature type="signal peptide" evidence="4">
    <location>
        <begin position="1"/>
        <end position="19"/>
    </location>
</feature>
<evidence type="ECO:0000313" key="6">
    <source>
        <dbReference type="Proteomes" id="UP001501496"/>
    </source>
</evidence>
<dbReference type="PROSITE" id="PS50005">
    <property type="entry name" value="TPR"/>
    <property type="match status" value="3"/>
</dbReference>
<dbReference type="Pfam" id="PF13432">
    <property type="entry name" value="TPR_16"/>
    <property type="match status" value="1"/>
</dbReference>
<feature type="chain" id="PRO_5046534858" description="Tetratricopeptide repeat protein" evidence="4">
    <location>
        <begin position="20"/>
        <end position="316"/>
    </location>
</feature>
<feature type="repeat" description="TPR" evidence="3">
    <location>
        <begin position="117"/>
        <end position="150"/>
    </location>
</feature>
<evidence type="ECO:0000256" key="4">
    <source>
        <dbReference type="SAM" id="SignalP"/>
    </source>
</evidence>
<keyword evidence="6" id="KW-1185">Reference proteome</keyword>
<feature type="repeat" description="TPR" evidence="3">
    <location>
        <begin position="151"/>
        <end position="184"/>
    </location>
</feature>
<protein>
    <recommendedName>
        <fullName evidence="7">Tetratricopeptide repeat protein</fullName>
    </recommendedName>
</protein>
<dbReference type="InterPro" id="IPR011990">
    <property type="entry name" value="TPR-like_helical_dom_sf"/>
</dbReference>